<organism evidence="1 2">
    <name type="scientific">Trichinella pseudospiralis</name>
    <name type="common">Parasitic roundworm</name>
    <dbReference type="NCBI Taxonomy" id="6337"/>
    <lineage>
        <taxon>Eukaryota</taxon>
        <taxon>Metazoa</taxon>
        <taxon>Ecdysozoa</taxon>
        <taxon>Nematoda</taxon>
        <taxon>Enoplea</taxon>
        <taxon>Dorylaimia</taxon>
        <taxon>Trichinellida</taxon>
        <taxon>Trichinellidae</taxon>
        <taxon>Trichinella</taxon>
    </lineage>
</organism>
<feature type="non-terminal residue" evidence="1">
    <location>
        <position position="1"/>
    </location>
</feature>
<gene>
    <name evidence="1" type="ORF">T4C_10452</name>
</gene>
<evidence type="ECO:0000313" key="1">
    <source>
        <dbReference type="EMBL" id="KRZ36641.1"/>
    </source>
</evidence>
<protein>
    <submittedName>
        <fullName evidence="1">Uncharacterized protein</fullName>
    </submittedName>
</protein>
<reference evidence="1 2" key="1">
    <citation type="submission" date="2015-01" db="EMBL/GenBank/DDBJ databases">
        <title>Evolution of Trichinella species and genotypes.</title>
        <authorList>
            <person name="Korhonen P.K."/>
            <person name="Edoardo P."/>
            <person name="Giuseppe L.R."/>
            <person name="Gasser R.B."/>
        </authorList>
    </citation>
    <scope>NUCLEOTIDE SEQUENCE [LARGE SCALE GENOMIC DNA]</scope>
    <source>
        <strain evidence="1">ISS176</strain>
    </source>
</reference>
<dbReference type="AlphaFoldDB" id="A0A0V1JNT4"/>
<proteinExistence type="predicted"/>
<dbReference type="EMBL" id="JYDV01000069">
    <property type="protein sequence ID" value="KRZ36641.1"/>
    <property type="molecule type" value="Genomic_DNA"/>
</dbReference>
<dbReference type="Proteomes" id="UP000054826">
    <property type="component" value="Unassembled WGS sequence"/>
</dbReference>
<sequence>LLTDLNFQHPFDHTGFLMIAAYNFQNGTANLKKKQVLSFASDCNNSCVYCVRVAYSKLSIRFSNQSRRKRAFMILKHHKIYIPLAGHAVGKSDYFSTDYWKLDAHNSALATFSHLINF</sequence>
<name>A0A0V1JNT4_TRIPS</name>
<accession>A0A0V1JNT4</accession>
<comment type="caution">
    <text evidence="1">The sequence shown here is derived from an EMBL/GenBank/DDBJ whole genome shotgun (WGS) entry which is preliminary data.</text>
</comment>
<evidence type="ECO:0000313" key="2">
    <source>
        <dbReference type="Proteomes" id="UP000054826"/>
    </source>
</evidence>